<dbReference type="Pfam" id="PF13520">
    <property type="entry name" value="AA_permease_2"/>
    <property type="match status" value="1"/>
</dbReference>
<dbReference type="PANTHER" id="PTHR42770:SF16">
    <property type="entry name" value="AMINO ACID PERMEASE"/>
    <property type="match status" value="1"/>
</dbReference>
<keyword evidence="2" id="KW-1003">Cell membrane</keyword>
<evidence type="ECO:0000256" key="6">
    <source>
        <dbReference type="SAM" id="Phobius"/>
    </source>
</evidence>
<evidence type="ECO:0000256" key="2">
    <source>
        <dbReference type="ARBA" id="ARBA00022475"/>
    </source>
</evidence>
<reference evidence="7" key="2">
    <citation type="submission" date="2020-09" db="EMBL/GenBank/DDBJ databases">
        <authorList>
            <person name="Sun Q."/>
            <person name="Ohkuma M."/>
        </authorList>
    </citation>
    <scope>NUCLEOTIDE SEQUENCE</scope>
    <source>
        <strain evidence="7">JCM 3346</strain>
    </source>
</reference>
<dbReference type="GO" id="GO:0005886">
    <property type="term" value="C:plasma membrane"/>
    <property type="evidence" value="ECO:0007669"/>
    <property type="project" value="UniProtKB-SubCell"/>
</dbReference>
<feature type="transmembrane region" description="Helical" evidence="6">
    <location>
        <begin position="139"/>
        <end position="156"/>
    </location>
</feature>
<dbReference type="GO" id="GO:0022857">
    <property type="term" value="F:transmembrane transporter activity"/>
    <property type="evidence" value="ECO:0007669"/>
    <property type="project" value="InterPro"/>
</dbReference>
<dbReference type="PIRSF" id="PIRSF006060">
    <property type="entry name" value="AA_transporter"/>
    <property type="match status" value="1"/>
</dbReference>
<evidence type="ECO:0000256" key="4">
    <source>
        <dbReference type="ARBA" id="ARBA00022989"/>
    </source>
</evidence>
<dbReference type="PANTHER" id="PTHR42770">
    <property type="entry name" value="AMINO ACID TRANSPORTER-RELATED"/>
    <property type="match status" value="1"/>
</dbReference>
<name>A0A918CK58_AGRME</name>
<evidence type="ECO:0000313" key="7">
    <source>
        <dbReference type="EMBL" id="GGR28385.1"/>
    </source>
</evidence>
<feature type="transmembrane region" description="Helical" evidence="6">
    <location>
        <begin position="347"/>
        <end position="368"/>
    </location>
</feature>
<gene>
    <name evidence="7" type="ORF">GCM10010196_22700</name>
</gene>
<protein>
    <submittedName>
        <fullName evidence="7">Amino acid permease</fullName>
    </submittedName>
</protein>
<feature type="transmembrane region" description="Helical" evidence="6">
    <location>
        <begin position="100"/>
        <end position="127"/>
    </location>
</feature>
<feature type="transmembrane region" description="Helical" evidence="6">
    <location>
        <begin position="168"/>
        <end position="189"/>
    </location>
</feature>
<dbReference type="EMBL" id="BMRJ01000002">
    <property type="protein sequence ID" value="GGR28385.1"/>
    <property type="molecule type" value="Genomic_DNA"/>
</dbReference>
<feature type="transmembrane region" description="Helical" evidence="6">
    <location>
        <begin position="445"/>
        <end position="466"/>
    </location>
</feature>
<dbReference type="InterPro" id="IPR050367">
    <property type="entry name" value="APC_superfamily"/>
</dbReference>
<feature type="transmembrane region" description="Helical" evidence="6">
    <location>
        <begin position="55"/>
        <end position="79"/>
    </location>
</feature>
<organism evidence="7 8">
    <name type="scientific">Agromyces mediolanus</name>
    <name type="common">Corynebacterium mediolanum</name>
    <dbReference type="NCBI Taxonomy" id="41986"/>
    <lineage>
        <taxon>Bacteria</taxon>
        <taxon>Bacillati</taxon>
        <taxon>Actinomycetota</taxon>
        <taxon>Actinomycetes</taxon>
        <taxon>Micrococcales</taxon>
        <taxon>Microbacteriaceae</taxon>
        <taxon>Agromyces</taxon>
    </lineage>
</organism>
<dbReference type="RefSeq" id="WP_189085464.1">
    <property type="nucleotide sequence ID" value="NZ_BMRJ01000002.1"/>
</dbReference>
<comment type="caution">
    <text evidence="7">The sequence shown here is derived from an EMBL/GenBank/DDBJ whole genome shotgun (WGS) entry which is preliminary data.</text>
</comment>
<comment type="subcellular location">
    <subcellularLocation>
        <location evidence="1">Cell membrane</location>
        <topology evidence="1">Multi-pass membrane protein</topology>
    </subcellularLocation>
</comment>
<feature type="transmembrane region" description="Helical" evidence="6">
    <location>
        <begin position="23"/>
        <end position="43"/>
    </location>
</feature>
<feature type="transmembrane region" description="Helical" evidence="6">
    <location>
        <begin position="292"/>
        <end position="315"/>
    </location>
</feature>
<feature type="transmembrane region" description="Helical" evidence="6">
    <location>
        <begin position="242"/>
        <end position="262"/>
    </location>
</feature>
<keyword evidence="4 6" id="KW-1133">Transmembrane helix</keyword>
<keyword evidence="8" id="KW-1185">Reference proteome</keyword>
<keyword evidence="5 6" id="KW-0472">Membrane</keyword>
<evidence type="ECO:0000256" key="3">
    <source>
        <dbReference type="ARBA" id="ARBA00022692"/>
    </source>
</evidence>
<dbReference type="Proteomes" id="UP000610303">
    <property type="component" value="Unassembled WGS sequence"/>
</dbReference>
<evidence type="ECO:0000256" key="5">
    <source>
        <dbReference type="ARBA" id="ARBA00023136"/>
    </source>
</evidence>
<dbReference type="AlphaFoldDB" id="A0A918CK58"/>
<feature type="transmembrane region" description="Helical" evidence="6">
    <location>
        <begin position="209"/>
        <end position="230"/>
    </location>
</feature>
<accession>A0A918CK58</accession>
<feature type="transmembrane region" description="Helical" evidence="6">
    <location>
        <begin position="415"/>
        <end position="439"/>
    </location>
</feature>
<dbReference type="Gene3D" id="1.20.1740.10">
    <property type="entry name" value="Amino acid/polyamine transporter I"/>
    <property type="match status" value="1"/>
</dbReference>
<sequence length="495" mass="51766">MTEVRSQETSGPGAPQRLRPGRLGIFAVVSLVVSAAAPLTVAASSGPTNFRLGGLGGPLAMLICAAVLICFAMGFTAMSKHVTNAAAFYAYVGRGLGRPAGLGIAAVTTFAYVVLTASFFGFIGIFTSIGVRTIFGVEVHWTIGALLGWVLVAFLGRRSAEAGARLLAVLLTAEVAILVLLSVAVLVTGGPEPASAESYNPAHLFVPGAAALFVLGFGAFVGFEGTAIYAEEAKRPERTVPLATYIAVGFLGIFYSFAFWLYTVAFGTEGVLEAAAQDDFQDMIFAASDTYLGHWAAVVLSVLVVTSFVACVMAFHNASARYLFSLGRDGALPAVLGRVHPKHGSPANASLAVSAIAMVPIALCAVTGADPFLVFAMVVYATGVAAIIFAQAVAGFAVVAYFVRDRRGHHPWRVIVAPLVGAIGLAIAWVVVVLNFSIISGLEGVLVNGALILPTPLLFLGGVLLARHWRRTKPERFERLAQNLGTSTTHLQQID</sequence>
<proteinExistence type="predicted"/>
<keyword evidence="3 6" id="KW-0812">Transmembrane</keyword>
<reference evidence="7" key="1">
    <citation type="journal article" date="2014" name="Int. J. Syst. Evol. Microbiol.">
        <title>Complete genome sequence of Corynebacterium casei LMG S-19264T (=DSM 44701T), isolated from a smear-ripened cheese.</title>
        <authorList>
            <consortium name="US DOE Joint Genome Institute (JGI-PGF)"/>
            <person name="Walter F."/>
            <person name="Albersmeier A."/>
            <person name="Kalinowski J."/>
            <person name="Ruckert C."/>
        </authorList>
    </citation>
    <scope>NUCLEOTIDE SEQUENCE</scope>
    <source>
        <strain evidence="7">JCM 3346</strain>
    </source>
</reference>
<evidence type="ECO:0000313" key="8">
    <source>
        <dbReference type="Proteomes" id="UP000610303"/>
    </source>
</evidence>
<evidence type="ECO:0000256" key="1">
    <source>
        <dbReference type="ARBA" id="ARBA00004651"/>
    </source>
</evidence>
<feature type="transmembrane region" description="Helical" evidence="6">
    <location>
        <begin position="374"/>
        <end position="403"/>
    </location>
</feature>
<dbReference type="InterPro" id="IPR002293">
    <property type="entry name" value="AA/rel_permease1"/>
</dbReference>